<comment type="function">
    <text evidence="7">Single strand-specific metallo-endoribonuclease involved in late-stage 70S ribosome quality control and in maturation of the 3' terminus of the 16S rRNA.</text>
</comment>
<dbReference type="RefSeq" id="WP_088565611.1">
    <property type="nucleotide sequence ID" value="NZ_CP020946.1"/>
</dbReference>
<dbReference type="InterPro" id="IPR002036">
    <property type="entry name" value="YbeY"/>
</dbReference>
<keyword evidence="3 7" id="KW-0479">Metal-binding</keyword>
<dbReference type="PROSITE" id="PS01306">
    <property type="entry name" value="UPF0054"/>
    <property type="match status" value="1"/>
</dbReference>
<comment type="subcellular location">
    <subcellularLocation>
        <location evidence="7">Cytoplasm</location>
    </subcellularLocation>
</comment>
<evidence type="ECO:0000256" key="7">
    <source>
        <dbReference type="HAMAP-Rule" id="MF_00009"/>
    </source>
</evidence>
<proteinExistence type="inferred from homology"/>
<organism evidence="8 9">
    <name type="scientific">Bdellovibrio bacteriovorus</name>
    <dbReference type="NCBI Taxonomy" id="959"/>
    <lineage>
        <taxon>Bacteria</taxon>
        <taxon>Pseudomonadati</taxon>
        <taxon>Bdellovibrionota</taxon>
        <taxon>Bdellovibrionia</taxon>
        <taxon>Bdellovibrionales</taxon>
        <taxon>Pseudobdellovibrionaceae</taxon>
        <taxon>Bdellovibrio</taxon>
    </lineage>
</organism>
<evidence type="ECO:0000256" key="1">
    <source>
        <dbReference type="ARBA" id="ARBA00010875"/>
    </source>
</evidence>
<dbReference type="Gene3D" id="3.40.390.30">
    <property type="entry name" value="Metalloproteases ('zincins'), catalytic domain"/>
    <property type="match status" value="1"/>
</dbReference>
<dbReference type="GO" id="GO:0004521">
    <property type="term" value="F:RNA endonuclease activity"/>
    <property type="evidence" value="ECO:0007669"/>
    <property type="project" value="UniProtKB-UniRule"/>
</dbReference>
<dbReference type="HAMAP" id="MF_00009">
    <property type="entry name" value="Endoribonucl_YbeY"/>
    <property type="match status" value="1"/>
</dbReference>
<comment type="similarity">
    <text evidence="1 7">Belongs to the endoribonuclease YbeY family.</text>
</comment>
<dbReference type="AlphaFoldDB" id="A0A1Z3N9K2"/>
<keyword evidence="2 7" id="KW-0540">Nuclease</keyword>
<keyword evidence="7" id="KW-0690">Ribosome biogenesis</keyword>
<keyword evidence="4 7" id="KW-0255">Endonuclease</keyword>
<gene>
    <name evidence="7" type="primary">ybeY</name>
    <name evidence="8" type="ORF">B9G79_11390</name>
</gene>
<dbReference type="OrthoDB" id="9807740at2"/>
<keyword evidence="5 7" id="KW-0378">Hydrolase</keyword>
<dbReference type="InterPro" id="IPR020549">
    <property type="entry name" value="YbeY_CS"/>
</dbReference>
<protein>
    <recommendedName>
        <fullName evidence="7">Endoribonuclease YbeY</fullName>
        <ecNumber evidence="7">3.1.-.-</ecNumber>
    </recommendedName>
</protein>
<feature type="binding site" evidence="7">
    <location>
        <position position="122"/>
    </location>
    <ligand>
        <name>Zn(2+)</name>
        <dbReference type="ChEBI" id="CHEBI:29105"/>
        <note>catalytic</note>
    </ligand>
</feature>
<dbReference type="PANTHER" id="PTHR46986:SF1">
    <property type="entry name" value="ENDORIBONUCLEASE YBEY, CHLOROPLASTIC"/>
    <property type="match status" value="1"/>
</dbReference>
<dbReference type="SUPFAM" id="SSF55486">
    <property type="entry name" value="Metalloproteases ('zincins'), catalytic domain"/>
    <property type="match status" value="1"/>
</dbReference>
<keyword evidence="7" id="KW-0698">rRNA processing</keyword>
<name>A0A1Z3N9K2_BDEBC</name>
<feature type="binding site" evidence="7">
    <location>
        <position position="116"/>
    </location>
    <ligand>
        <name>Zn(2+)</name>
        <dbReference type="ChEBI" id="CHEBI:29105"/>
        <note>catalytic</note>
    </ligand>
</feature>
<evidence type="ECO:0000256" key="3">
    <source>
        <dbReference type="ARBA" id="ARBA00022723"/>
    </source>
</evidence>
<accession>A0A1Z3N9K2</accession>
<dbReference type="Proteomes" id="UP000197003">
    <property type="component" value="Chromosome"/>
</dbReference>
<reference evidence="8 9" key="1">
    <citation type="submission" date="2017-04" db="EMBL/GenBank/DDBJ databases">
        <title>Whole genome sequence of Bdellovibrio bacteriovorus strain SSB218315.</title>
        <authorList>
            <person name="Oyedara O."/>
            <person name="Rodriguez-Perez M.A."/>
        </authorList>
    </citation>
    <scope>NUCLEOTIDE SEQUENCE [LARGE SCALE GENOMIC DNA]</scope>
    <source>
        <strain evidence="8 9">SSB218315</strain>
    </source>
</reference>
<evidence type="ECO:0000256" key="5">
    <source>
        <dbReference type="ARBA" id="ARBA00022801"/>
    </source>
</evidence>
<evidence type="ECO:0000313" key="9">
    <source>
        <dbReference type="Proteomes" id="UP000197003"/>
    </source>
</evidence>
<dbReference type="NCBIfam" id="TIGR00043">
    <property type="entry name" value="rRNA maturation RNase YbeY"/>
    <property type="match status" value="1"/>
</dbReference>
<dbReference type="PANTHER" id="PTHR46986">
    <property type="entry name" value="ENDORIBONUCLEASE YBEY, CHLOROPLASTIC"/>
    <property type="match status" value="1"/>
</dbReference>
<dbReference type="EC" id="3.1.-.-" evidence="7"/>
<evidence type="ECO:0000256" key="4">
    <source>
        <dbReference type="ARBA" id="ARBA00022759"/>
    </source>
</evidence>
<evidence type="ECO:0000256" key="2">
    <source>
        <dbReference type="ARBA" id="ARBA00022722"/>
    </source>
</evidence>
<dbReference type="GO" id="GO:0005737">
    <property type="term" value="C:cytoplasm"/>
    <property type="evidence" value="ECO:0007669"/>
    <property type="project" value="UniProtKB-SubCell"/>
</dbReference>
<dbReference type="GO" id="GO:0008270">
    <property type="term" value="F:zinc ion binding"/>
    <property type="evidence" value="ECO:0007669"/>
    <property type="project" value="UniProtKB-UniRule"/>
</dbReference>
<sequence length="150" mass="17076">MEVLIVNESKHAAPRKFIQSWMDLVVTELKRKKVLKADQARRELTLVFLDKKPAQKINMEFRGKNYATDVLSFDSMDPGSLGELVLCPEVLKRQSKEHGLTYQQELGYMLLHGVLHLLGYDHETSEADALEMFGIQDAAFEVLLKKVSGK</sequence>
<dbReference type="GO" id="GO:0004222">
    <property type="term" value="F:metalloendopeptidase activity"/>
    <property type="evidence" value="ECO:0007669"/>
    <property type="project" value="InterPro"/>
</dbReference>
<keyword evidence="6 7" id="KW-0862">Zinc</keyword>
<evidence type="ECO:0000256" key="6">
    <source>
        <dbReference type="ARBA" id="ARBA00022833"/>
    </source>
</evidence>
<evidence type="ECO:0000313" key="8">
    <source>
        <dbReference type="EMBL" id="ASD64127.1"/>
    </source>
</evidence>
<dbReference type="InterPro" id="IPR023091">
    <property type="entry name" value="MetalPrtase_cat_dom_sf_prd"/>
</dbReference>
<dbReference type="GO" id="GO:0006364">
    <property type="term" value="P:rRNA processing"/>
    <property type="evidence" value="ECO:0007669"/>
    <property type="project" value="UniProtKB-UniRule"/>
</dbReference>
<dbReference type="Pfam" id="PF02130">
    <property type="entry name" value="YbeY"/>
    <property type="match status" value="1"/>
</dbReference>
<keyword evidence="7" id="KW-0963">Cytoplasm</keyword>
<dbReference type="EMBL" id="CP020946">
    <property type="protein sequence ID" value="ASD64127.1"/>
    <property type="molecule type" value="Genomic_DNA"/>
</dbReference>
<feature type="binding site" evidence="7">
    <location>
        <position position="112"/>
    </location>
    <ligand>
        <name>Zn(2+)</name>
        <dbReference type="ChEBI" id="CHEBI:29105"/>
        <note>catalytic</note>
    </ligand>
</feature>
<comment type="cofactor">
    <cofactor evidence="7">
        <name>Zn(2+)</name>
        <dbReference type="ChEBI" id="CHEBI:29105"/>
    </cofactor>
    <text evidence="7">Binds 1 zinc ion.</text>
</comment>